<protein>
    <recommendedName>
        <fullName evidence="1">Sdz-33 F-box domain-containing protein</fullName>
    </recommendedName>
</protein>
<reference evidence="2" key="1">
    <citation type="submission" date="2007-07" db="EMBL/GenBank/DDBJ databases">
        <title>PCAP assembly of the Caenorhabditis remanei genome.</title>
        <authorList>
            <consortium name="The Caenorhabditis remanei Sequencing Consortium"/>
            <person name="Wilson R.K."/>
        </authorList>
    </citation>
    <scope>NUCLEOTIDE SEQUENCE [LARGE SCALE GENOMIC DNA]</scope>
    <source>
        <strain evidence="2">PB4641</strain>
    </source>
</reference>
<accession>E3N9D2</accession>
<dbReference type="eggNOG" id="ENOG502TK4A">
    <property type="taxonomic scope" value="Eukaryota"/>
</dbReference>
<feature type="domain" description="Sdz-33 F-box" evidence="1">
    <location>
        <begin position="384"/>
        <end position="445"/>
    </location>
</feature>
<organism evidence="3">
    <name type="scientific">Caenorhabditis remanei</name>
    <name type="common">Caenorhabditis vulgaris</name>
    <dbReference type="NCBI Taxonomy" id="31234"/>
    <lineage>
        <taxon>Eukaryota</taxon>
        <taxon>Metazoa</taxon>
        <taxon>Ecdysozoa</taxon>
        <taxon>Nematoda</taxon>
        <taxon>Chromadorea</taxon>
        <taxon>Rhabditida</taxon>
        <taxon>Rhabditina</taxon>
        <taxon>Rhabditomorpha</taxon>
        <taxon>Rhabditoidea</taxon>
        <taxon>Rhabditidae</taxon>
        <taxon>Peloderinae</taxon>
        <taxon>Caenorhabditis</taxon>
    </lineage>
</organism>
<dbReference type="EMBL" id="DS268565">
    <property type="protein sequence ID" value="EFO90254.1"/>
    <property type="molecule type" value="Genomic_DNA"/>
</dbReference>
<evidence type="ECO:0000313" key="2">
    <source>
        <dbReference type="EMBL" id="EFO90254.1"/>
    </source>
</evidence>
<proteinExistence type="predicted"/>
<dbReference type="Pfam" id="PF07735">
    <property type="entry name" value="FBA_2"/>
    <property type="match status" value="2"/>
</dbReference>
<feature type="domain" description="Sdz-33 F-box" evidence="1">
    <location>
        <begin position="133"/>
        <end position="194"/>
    </location>
</feature>
<dbReference type="InterPro" id="IPR012885">
    <property type="entry name" value="F-box_Sdz-33"/>
</dbReference>
<evidence type="ECO:0000313" key="3">
    <source>
        <dbReference type="Proteomes" id="UP000008281"/>
    </source>
</evidence>
<dbReference type="PANTHER" id="PTHR22899:SF0">
    <property type="entry name" value="F-BOX ASSOCIATED DOMAIN-CONTAINING PROTEIN-RELATED"/>
    <property type="match status" value="1"/>
</dbReference>
<dbReference type="Proteomes" id="UP000008281">
    <property type="component" value="Unassembled WGS sequence"/>
</dbReference>
<dbReference type="FunCoup" id="E3N9D2">
    <property type="interactions" value="1092"/>
</dbReference>
<dbReference type="InterPro" id="IPR053222">
    <property type="entry name" value="Zygotic_Embryogenesis-Asso"/>
</dbReference>
<gene>
    <name evidence="2" type="ORF">CRE_23077</name>
</gene>
<dbReference type="InParanoid" id="E3N9D2"/>
<dbReference type="HOGENOM" id="CLU_028840_1_1_1"/>
<keyword evidence="3" id="KW-1185">Reference proteome</keyword>
<dbReference type="AlphaFoldDB" id="E3N9D2"/>
<name>E3N9D2_CAERE</name>
<dbReference type="PANTHER" id="PTHR22899">
    <property type="entry name" value="CYCLIN-RELATED F-BOX FAMILY"/>
    <property type="match status" value="1"/>
</dbReference>
<sequence length="518" mass="59925">MYTDELLIISFVSTKFKSLVTSLGLRASNIYIAFSHDIILDVNFFVDEFVFGEIVDNNFGIFGWNLIFSNDSNDQNAEFDITRPVSDFTFTLHKTFQPSTPFNFSDWLDHILTVFCYTQPLAVEFEPDNTCEVQKFFIQNFKSIGFQDVYSLDDMLLVNSERADLSHPISQKQFNRFLKHWIRGSNPRLQRMSLSIFDSDSVSREVLLKVFPIFSPPFFLFIISLVSTKTKNLVSSLRLDASDVDICISRRINVLARTKNSYLNLDFYKDSNDQNELLSVDITVPVAAYVGNEGSRTQSLIPFNFSKWLNHIRTVFCWTKPTNVYFSQGCERFDLRLLKDTIGNVNQLVPTGLLTDDSSRKVLKHFSSPSELCLINNPFKEACQIQQIFIQNCKILEFGDVYSLDDMLIINCERADLYHPTTQKQFNRFLKHWTRGSNPRLQHMALSINKTDFVNGEVFLVGIKCMEMSEDVKRDIHQTLSSSIYSSMIQIRRRDGTPAVIGSYKSENFIYFHFIVFH</sequence>
<evidence type="ECO:0000259" key="1">
    <source>
        <dbReference type="Pfam" id="PF07735"/>
    </source>
</evidence>